<dbReference type="EMBL" id="LCAG01000002">
    <property type="protein sequence ID" value="KKR87886.1"/>
    <property type="molecule type" value="Genomic_DNA"/>
</dbReference>
<evidence type="ECO:0000256" key="1">
    <source>
        <dbReference type="ARBA" id="ARBA00023015"/>
    </source>
</evidence>
<comment type="caution">
    <text evidence="5">The sequence shown here is derived from an EMBL/GenBank/DDBJ whole genome shotgun (WGS) entry which is preliminary data.</text>
</comment>
<dbReference type="InterPro" id="IPR036388">
    <property type="entry name" value="WH-like_DNA-bd_sf"/>
</dbReference>
<organism evidence="5 6">
    <name type="scientific">Candidatus Curtissbacteria bacterium GW2011_GWA1_41_11</name>
    <dbReference type="NCBI Taxonomy" id="1618409"/>
    <lineage>
        <taxon>Bacteria</taxon>
        <taxon>Candidatus Curtissiibacteriota</taxon>
    </lineage>
</organism>
<evidence type="ECO:0000313" key="5">
    <source>
        <dbReference type="EMBL" id="KKR87886.1"/>
    </source>
</evidence>
<dbReference type="InterPro" id="IPR000792">
    <property type="entry name" value="Tscrpt_reg_LuxR_C"/>
</dbReference>
<accession>A0A0G0UK27</accession>
<dbReference type="InterPro" id="IPR016032">
    <property type="entry name" value="Sig_transdc_resp-reg_C-effctor"/>
</dbReference>
<evidence type="ECO:0000259" key="4">
    <source>
        <dbReference type="SMART" id="SM00421"/>
    </source>
</evidence>
<reference evidence="5 6" key="1">
    <citation type="journal article" date="2015" name="Nature">
        <title>rRNA introns, odd ribosomes, and small enigmatic genomes across a large radiation of phyla.</title>
        <authorList>
            <person name="Brown C.T."/>
            <person name="Hug L.A."/>
            <person name="Thomas B.C."/>
            <person name="Sharon I."/>
            <person name="Castelle C.J."/>
            <person name="Singh A."/>
            <person name="Wilkins M.J."/>
            <person name="Williams K.H."/>
            <person name="Banfield J.F."/>
        </authorList>
    </citation>
    <scope>NUCLEOTIDE SEQUENCE [LARGE SCALE GENOMIC DNA]</scope>
</reference>
<dbReference type="GO" id="GO:0006355">
    <property type="term" value="P:regulation of DNA-templated transcription"/>
    <property type="evidence" value="ECO:0007669"/>
    <property type="project" value="InterPro"/>
</dbReference>
<dbReference type="Proteomes" id="UP000034854">
    <property type="component" value="Unassembled WGS sequence"/>
</dbReference>
<dbReference type="SUPFAM" id="SSF46894">
    <property type="entry name" value="C-terminal effector domain of the bipartite response regulators"/>
    <property type="match status" value="1"/>
</dbReference>
<gene>
    <name evidence="5" type="ORF">UU34_C0002G0003</name>
</gene>
<feature type="domain" description="HTH luxR-type" evidence="4">
    <location>
        <begin position="110"/>
        <end position="168"/>
    </location>
</feature>
<keyword evidence="2" id="KW-0238">DNA-binding</keyword>
<dbReference type="SMART" id="SM00421">
    <property type="entry name" value="HTH_LUXR"/>
    <property type="match status" value="1"/>
</dbReference>
<name>A0A0G0UK27_9BACT</name>
<dbReference type="Gene3D" id="1.10.10.10">
    <property type="entry name" value="Winged helix-like DNA-binding domain superfamily/Winged helix DNA-binding domain"/>
    <property type="match status" value="1"/>
</dbReference>
<evidence type="ECO:0000256" key="2">
    <source>
        <dbReference type="ARBA" id="ARBA00023125"/>
    </source>
</evidence>
<dbReference type="PANTHER" id="PTHR44688">
    <property type="entry name" value="DNA-BINDING TRANSCRIPTIONAL ACTIVATOR DEVR_DOSR"/>
    <property type="match status" value="1"/>
</dbReference>
<dbReference type="Pfam" id="PF00196">
    <property type="entry name" value="GerE"/>
    <property type="match status" value="1"/>
</dbReference>
<dbReference type="AlphaFoldDB" id="A0A0G0UK27"/>
<keyword evidence="3" id="KW-0804">Transcription</keyword>
<evidence type="ECO:0000313" key="6">
    <source>
        <dbReference type="Proteomes" id="UP000034854"/>
    </source>
</evidence>
<dbReference type="PANTHER" id="PTHR44688:SF16">
    <property type="entry name" value="DNA-BINDING TRANSCRIPTIONAL ACTIVATOR DEVR_DOSR"/>
    <property type="match status" value="1"/>
</dbReference>
<protein>
    <recommendedName>
        <fullName evidence="4">HTH luxR-type domain-containing protein</fullName>
    </recommendedName>
</protein>
<proteinExistence type="predicted"/>
<evidence type="ECO:0000256" key="3">
    <source>
        <dbReference type="ARBA" id="ARBA00023163"/>
    </source>
</evidence>
<keyword evidence="1" id="KW-0805">Transcription regulation</keyword>
<sequence>MTEVLMGTSNIDGVSSERVPFALLNKRQQEVLQCKAEGHTNLEIVNIVGSITVKQVEYFTHSIGRIALNGTFRDDKRNRYPKRSRIAVIGLIQDGITNGYLSHDLRGVQAKPLTRREAEIVELLLISGKTKLEMAAHFVVELSTIRKHIENIHKKLETRNLYHLAARVTYLRVHDALPESIYRREKNCSTLSAQINA</sequence>
<dbReference type="GO" id="GO:0003677">
    <property type="term" value="F:DNA binding"/>
    <property type="evidence" value="ECO:0007669"/>
    <property type="project" value="UniProtKB-KW"/>
</dbReference>